<dbReference type="SUPFAM" id="SSF51294">
    <property type="entry name" value="Hedgehog/intein (Hint) domain"/>
    <property type="match status" value="1"/>
</dbReference>
<keyword evidence="1" id="KW-0217">Developmental protein</keyword>
<organism evidence="3">
    <name type="scientific">Darwinula stevensoni</name>
    <dbReference type="NCBI Taxonomy" id="69355"/>
    <lineage>
        <taxon>Eukaryota</taxon>
        <taxon>Metazoa</taxon>
        <taxon>Ecdysozoa</taxon>
        <taxon>Arthropoda</taxon>
        <taxon>Crustacea</taxon>
        <taxon>Oligostraca</taxon>
        <taxon>Ostracoda</taxon>
        <taxon>Podocopa</taxon>
        <taxon>Podocopida</taxon>
        <taxon>Darwinulocopina</taxon>
        <taxon>Darwinuloidea</taxon>
        <taxon>Darwinulidae</taxon>
        <taxon>Darwinula</taxon>
    </lineage>
</organism>
<protein>
    <recommendedName>
        <fullName evidence="2">Hedgehog protein Hint domain-containing protein</fullName>
    </recommendedName>
</protein>
<dbReference type="InterPro" id="IPR050387">
    <property type="entry name" value="Hedgehog_Signaling"/>
</dbReference>
<accession>A0A7R9AFP6</accession>
<dbReference type="AlphaFoldDB" id="A0A7R9AFP6"/>
<reference evidence="3" key="1">
    <citation type="submission" date="2020-11" db="EMBL/GenBank/DDBJ databases">
        <authorList>
            <person name="Tran Van P."/>
        </authorList>
    </citation>
    <scope>NUCLEOTIDE SEQUENCE</scope>
</reference>
<evidence type="ECO:0000313" key="3">
    <source>
        <dbReference type="EMBL" id="CAD7253391.1"/>
    </source>
</evidence>
<feature type="domain" description="Hedgehog protein Hint" evidence="2">
    <location>
        <begin position="144"/>
        <end position="277"/>
    </location>
</feature>
<evidence type="ECO:0000259" key="2">
    <source>
        <dbReference type="Pfam" id="PF01079"/>
    </source>
</evidence>
<dbReference type="GO" id="GO:0016540">
    <property type="term" value="P:protein autoprocessing"/>
    <property type="evidence" value="ECO:0007669"/>
    <property type="project" value="InterPro"/>
</dbReference>
<dbReference type="PRINTS" id="PR00632">
    <property type="entry name" value="SONICHHOG"/>
</dbReference>
<dbReference type="EMBL" id="LR905284">
    <property type="protein sequence ID" value="CAD7253391.1"/>
    <property type="molecule type" value="Genomic_DNA"/>
</dbReference>
<dbReference type="PANTHER" id="PTHR11889:SF31">
    <property type="entry name" value="PROTEIN HEDGEHOG"/>
    <property type="match status" value="1"/>
</dbReference>
<dbReference type="InterPro" id="IPR001767">
    <property type="entry name" value="Hedgehog_Hint"/>
</dbReference>
<dbReference type="InterPro" id="IPR001657">
    <property type="entry name" value="Hedgehog"/>
</dbReference>
<dbReference type="InterPro" id="IPR036844">
    <property type="entry name" value="Hint_dom_sf"/>
</dbReference>
<name>A0A7R9AFP6_9CRUS</name>
<dbReference type="OrthoDB" id="6362769at2759"/>
<dbReference type="GO" id="GO:0005615">
    <property type="term" value="C:extracellular space"/>
    <property type="evidence" value="ECO:0007669"/>
    <property type="project" value="TreeGrafter"/>
</dbReference>
<dbReference type="Gene3D" id="2.170.16.10">
    <property type="entry name" value="Hedgehog/Intein (Hint) domain"/>
    <property type="match status" value="1"/>
</dbReference>
<dbReference type="GO" id="GO:0010468">
    <property type="term" value="P:regulation of gene expression"/>
    <property type="evidence" value="ECO:0007669"/>
    <property type="project" value="TreeGrafter"/>
</dbReference>
<dbReference type="PROSITE" id="PS51257">
    <property type="entry name" value="PROKAR_LIPOPROTEIN"/>
    <property type="match status" value="1"/>
</dbReference>
<evidence type="ECO:0000256" key="1">
    <source>
        <dbReference type="ARBA" id="ARBA00022473"/>
    </source>
</evidence>
<evidence type="ECO:0000313" key="4">
    <source>
        <dbReference type="Proteomes" id="UP000677054"/>
    </source>
</evidence>
<dbReference type="GO" id="GO:0001708">
    <property type="term" value="P:cell fate specification"/>
    <property type="evidence" value="ECO:0007669"/>
    <property type="project" value="TreeGrafter"/>
</dbReference>
<dbReference type="CDD" id="cd00081">
    <property type="entry name" value="Hint"/>
    <property type="match status" value="1"/>
</dbReference>
<gene>
    <name evidence="3" type="ORF">DSTB1V02_LOCUS13141</name>
</gene>
<dbReference type="GO" id="GO:0005113">
    <property type="term" value="F:patched binding"/>
    <property type="evidence" value="ECO:0007669"/>
    <property type="project" value="TreeGrafter"/>
</dbReference>
<proteinExistence type="predicted"/>
<sequence>MRFFAWIRCKTEYRSVALLGGIWAISCLPLLSGSHITLFHILKEIEDFQDRGSAAPKLRISRKLLLLQPSVEEMVLLRLPFRSLFSWLFYSPIGIWRSHPHGSPLNRLSRPRSLLMSSATSTSSYSLSLHLIFINVEMVPTGRDEGGEDKYSRVVMFFDRRPKEIAEYFSFTTLTNHTIHISASHLIYTKEGSHDPLATKYAWEVEEKEYLSVKEVDGNRRWKESPVVLIGSHLQQGAYVPITEDGSIVVDGILASCYASFPHRLSHLASIPARWIPEAWIPFYVQTLKALGNLMSWDQTPGMKMGAIRRVPTGRRILDSIHSPSLRFLLLSLTTL</sequence>
<keyword evidence="4" id="KW-1185">Reference proteome</keyword>
<dbReference type="Proteomes" id="UP000677054">
    <property type="component" value="Unassembled WGS sequence"/>
</dbReference>
<dbReference type="EMBL" id="CAJPEV010005767">
    <property type="protein sequence ID" value="CAG0903494.1"/>
    <property type="molecule type" value="Genomic_DNA"/>
</dbReference>
<dbReference type="Pfam" id="PF01079">
    <property type="entry name" value="Hint"/>
    <property type="match status" value="1"/>
</dbReference>
<dbReference type="GO" id="GO:0007267">
    <property type="term" value="P:cell-cell signaling"/>
    <property type="evidence" value="ECO:0007669"/>
    <property type="project" value="InterPro"/>
</dbReference>
<dbReference type="PANTHER" id="PTHR11889">
    <property type="entry name" value="HEDGEHOG"/>
    <property type="match status" value="1"/>
</dbReference>
<dbReference type="GO" id="GO:0007224">
    <property type="term" value="P:smoothened signaling pathway"/>
    <property type="evidence" value="ECO:0007669"/>
    <property type="project" value="TreeGrafter"/>
</dbReference>
<dbReference type="GO" id="GO:0005509">
    <property type="term" value="F:calcium ion binding"/>
    <property type="evidence" value="ECO:0007669"/>
    <property type="project" value="TreeGrafter"/>
</dbReference>